<dbReference type="PANTHER" id="PTHR30182">
    <property type="entry name" value="L-SERINE DEHYDRATASE"/>
    <property type="match status" value="1"/>
</dbReference>
<feature type="domain" description="Serine dehydratase beta chain" evidence="13">
    <location>
        <begin position="102"/>
        <end position="250"/>
    </location>
</feature>
<keyword evidence="5" id="KW-0312">Gluconeogenesis</keyword>
<dbReference type="InterPro" id="IPR005130">
    <property type="entry name" value="Ser_deHydtase-like_asu"/>
</dbReference>
<evidence type="ECO:0000313" key="15">
    <source>
        <dbReference type="Proteomes" id="UP000611708"/>
    </source>
</evidence>
<dbReference type="SUPFAM" id="SSF143548">
    <property type="entry name" value="Serine metabolism enzymes domain"/>
    <property type="match status" value="1"/>
</dbReference>
<keyword evidence="15" id="KW-1185">Reference proteome</keyword>
<sequence length="548" mass="58536">MTCSDQEDELLSTLPELPSVPSGLNRRGFLMRHAAIGAAAVMTGTTWTPEARAQQAATEAAAQQAKNEAMKDASGLKMSNTLSPDLDAVRKSKGPVMTVADEFYKVGPGPSSSHTIGPMRITYDFYQRCTKLPADQLAQATGLKVHLFGSLSATGKGHGTERASLAGLVGKEPATVDPRFLDEMIAKPDRTYPVRLGGKSFNLSLADVVYDAPKGEFPHPNTMTCKLMAGDKVLYEQEYYSVGGGFIEWKGYEPPKKGQPKYPYATMKELRQHAERNNLSIADVMMANEVAVSGKSEEQINAFLDKIAGAMLATVKTGLSYKDDVLPGPIKLHSKAATVWERAQDNKYESDRAIAMVAACALAASEENARGHLVITAPTGGSAGVMPAIVYALTESQRRVTPEKIREGLLAGLAVGYLCKHNATLAAAEGGCQAEIGVASGMAAAMIAQVMDSSPQVIENAAESALEHHLGMTCDPVAGYVQVPCIERCAFGAVKAWTAFMVATNEIASRHRVDLDTTIKTLADTARDMNPKYKETSEAGLAQNLTLC</sequence>
<reference evidence="14 15" key="1">
    <citation type="submission" date="2020-11" db="EMBL/GenBank/DDBJ databases">
        <authorList>
            <person name="Kim M.K."/>
        </authorList>
    </citation>
    <scope>NUCLEOTIDE SEQUENCE [LARGE SCALE GENOMIC DNA]</scope>
    <source>
        <strain evidence="14 15">BT290</strain>
    </source>
</reference>
<comment type="caution">
    <text evidence="14">The sequence shown here is derived from an EMBL/GenBank/DDBJ whole genome shotgun (WGS) entry which is preliminary data.</text>
</comment>
<gene>
    <name evidence="14" type="ORF">I2H36_17805</name>
</gene>
<dbReference type="PANTHER" id="PTHR30182:SF1">
    <property type="entry name" value="L-SERINE DEHYDRATASE 1"/>
    <property type="match status" value="1"/>
</dbReference>
<name>A0ABS0HWK9_9HYPH</name>
<dbReference type="InterPro" id="IPR019546">
    <property type="entry name" value="TAT_signal_bac_arc"/>
</dbReference>
<dbReference type="InterPro" id="IPR029009">
    <property type="entry name" value="ASB_dom_sf"/>
</dbReference>
<comment type="similarity">
    <text evidence="3">Belongs to the iron-sulfur dependent L-serine dehydratase family.</text>
</comment>
<dbReference type="Pfam" id="PF03313">
    <property type="entry name" value="SDH_alpha"/>
    <property type="match status" value="1"/>
</dbReference>
<evidence type="ECO:0000313" key="14">
    <source>
        <dbReference type="EMBL" id="MBF9197895.1"/>
    </source>
</evidence>
<dbReference type="InterPro" id="IPR006311">
    <property type="entry name" value="TAT_signal"/>
</dbReference>
<dbReference type="EMBL" id="JADQDN010000013">
    <property type="protein sequence ID" value="MBF9197895.1"/>
    <property type="molecule type" value="Genomic_DNA"/>
</dbReference>
<protein>
    <recommendedName>
        <fullName evidence="4">L-serine ammonia-lyase</fullName>
        <ecNumber evidence="4">4.3.1.17</ecNumber>
    </recommendedName>
</protein>
<dbReference type="Gene3D" id="3.30.1330.90">
    <property type="entry name" value="D-3-phosphoglycerate dehydrogenase, domain 3"/>
    <property type="match status" value="1"/>
</dbReference>
<dbReference type="InterPro" id="IPR004644">
    <property type="entry name" value="Fe-S_L-Ser_mono"/>
</dbReference>
<feature type="domain" description="Serine dehydratase-like alpha subunit" evidence="12">
    <location>
        <begin position="277"/>
        <end position="542"/>
    </location>
</feature>
<dbReference type="EC" id="4.3.1.17" evidence="4"/>
<keyword evidence="10 14" id="KW-0456">Lyase</keyword>
<dbReference type="RefSeq" id="WP_196265250.1">
    <property type="nucleotide sequence ID" value="NZ_JADQDN010000013.1"/>
</dbReference>
<dbReference type="Proteomes" id="UP000611708">
    <property type="component" value="Unassembled WGS sequence"/>
</dbReference>
<evidence type="ECO:0000256" key="9">
    <source>
        <dbReference type="ARBA" id="ARBA00023014"/>
    </source>
</evidence>
<dbReference type="NCBIfam" id="TIGR01409">
    <property type="entry name" value="TAT_signal_seq"/>
    <property type="match status" value="1"/>
</dbReference>
<proteinExistence type="inferred from homology"/>
<evidence type="ECO:0000256" key="8">
    <source>
        <dbReference type="ARBA" id="ARBA00023004"/>
    </source>
</evidence>
<keyword evidence="8" id="KW-0408">Iron</keyword>
<evidence type="ECO:0000256" key="10">
    <source>
        <dbReference type="ARBA" id="ARBA00023239"/>
    </source>
</evidence>
<evidence type="ECO:0000256" key="6">
    <source>
        <dbReference type="ARBA" id="ARBA00022485"/>
    </source>
</evidence>
<evidence type="ECO:0000256" key="4">
    <source>
        <dbReference type="ARBA" id="ARBA00012093"/>
    </source>
</evidence>
<dbReference type="GO" id="GO:0003941">
    <property type="term" value="F:L-serine ammonia-lyase activity"/>
    <property type="evidence" value="ECO:0007669"/>
    <property type="project" value="UniProtKB-EC"/>
</dbReference>
<keyword evidence="9" id="KW-0411">Iron-sulfur</keyword>
<comment type="cofactor">
    <cofactor evidence="1">
        <name>[4Fe-4S] cluster</name>
        <dbReference type="ChEBI" id="CHEBI:49883"/>
    </cofactor>
</comment>
<dbReference type="Pfam" id="PF03315">
    <property type="entry name" value="SDH_beta"/>
    <property type="match status" value="1"/>
</dbReference>
<dbReference type="InterPro" id="IPR005131">
    <property type="entry name" value="Ser_deHydtase_bsu"/>
</dbReference>
<dbReference type="InterPro" id="IPR051318">
    <property type="entry name" value="Fe-S_L-Ser"/>
</dbReference>
<accession>A0ABS0HWK9</accession>
<evidence type="ECO:0000256" key="5">
    <source>
        <dbReference type="ARBA" id="ARBA00022432"/>
    </source>
</evidence>
<evidence type="ECO:0000259" key="12">
    <source>
        <dbReference type="Pfam" id="PF03313"/>
    </source>
</evidence>
<organism evidence="14 15">
    <name type="scientific">Microvirga terrestris</name>
    <dbReference type="NCBI Taxonomy" id="2791024"/>
    <lineage>
        <taxon>Bacteria</taxon>
        <taxon>Pseudomonadati</taxon>
        <taxon>Pseudomonadota</taxon>
        <taxon>Alphaproteobacteria</taxon>
        <taxon>Hyphomicrobiales</taxon>
        <taxon>Methylobacteriaceae</taxon>
        <taxon>Microvirga</taxon>
    </lineage>
</organism>
<keyword evidence="7" id="KW-0479">Metal-binding</keyword>
<comment type="pathway">
    <text evidence="2">Carbohydrate biosynthesis; gluconeogenesis.</text>
</comment>
<dbReference type="PROSITE" id="PS51318">
    <property type="entry name" value="TAT"/>
    <property type="match status" value="1"/>
</dbReference>
<evidence type="ECO:0000256" key="3">
    <source>
        <dbReference type="ARBA" id="ARBA00008636"/>
    </source>
</evidence>
<evidence type="ECO:0000256" key="2">
    <source>
        <dbReference type="ARBA" id="ARBA00004742"/>
    </source>
</evidence>
<evidence type="ECO:0000259" key="13">
    <source>
        <dbReference type="Pfam" id="PF03315"/>
    </source>
</evidence>
<evidence type="ECO:0000256" key="1">
    <source>
        <dbReference type="ARBA" id="ARBA00001966"/>
    </source>
</evidence>
<keyword evidence="6" id="KW-0004">4Fe-4S</keyword>
<comment type="catalytic activity">
    <reaction evidence="11">
        <text>L-serine = pyruvate + NH4(+)</text>
        <dbReference type="Rhea" id="RHEA:19169"/>
        <dbReference type="ChEBI" id="CHEBI:15361"/>
        <dbReference type="ChEBI" id="CHEBI:28938"/>
        <dbReference type="ChEBI" id="CHEBI:33384"/>
        <dbReference type="EC" id="4.3.1.17"/>
    </reaction>
</comment>
<dbReference type="NCBIfam" id="TIGR00720">
    <property type="entry name" value="sda_mono"/>
    <property type="match status" value="1"/>
</dbReference>
<evidence type="ECO:0000256" key="11">
    <source>
        <dbReference type="ARBA" id="ARBA00049406"/>
    </source>
</evidence>
<evidence type="ECO:0000256" key="7">
    <source>
        <dbReference type="ARBA" id="ARBA00022723"/>
    </source>
</evidence>